<protein>
    <submittedName>
        <fullName evidence="2">Glycerophosphodiester phosphodiesterase</fullName>
    </submittedName>
</protein>
<dbReference type="PANTHER" id="PTHR43805:SF1">
    <property type="entry name" value="GP-PDE DOMAIN-CONTAINING PROTEIN"/>
    <property type="match status" value="1"/>
</dbReference>
<evidence type="ECO:0000259" key="1">
    <source>
        <dbReference type="PROSITE" id="PS51704"/>
    </source>
</evidence>
<gene>
    <name evidence="2" type="ORF">F7O44_03165</name>
</gene>
<reference evidence="2 3" key="1">
    <citation type="submission" date="2019-11" db="EMBL/GenBank/DDBJ databases">
        <authorList>
            <person name="Li X.-J."/>
            <person name="Feng X.-M."/>
        </authorList>
    </citation>
    <scope>NUCLEOTIDE SEQUENCE [LARGE SCALE GENOMIC DNA]</scope>
    <source>
        <strain evidence="2 3">XMNu-373</strain>
    </source>
</reference>
<dbReference type="Pfam" id="PF03009">
    <property type="entry name" value="GDPD"/>
    <property type="match status" value="1"/>
</dbReference>
<dbReference type="EMBL" id="WLZY01000001">
    <property type="protein sequence ID" value="NDL56068.1"/>
    <property type="molecule type" value="Genomic_DNA"/>
</dbReference>
<organism evidence="2 3">
    <name type="scientific">Phytoactinopolyspora mesophila</name>
    <dbReference type="NCBI Taxonomy" id="2650750"/>
    <lineage>
        <taxon>Bacteria</taxon>
        <taxon>Bacillati</taxon>
        <taxon>Actinomycetota</taxon>
        <taxon>Actinomycetes</taxon>
        <taxon>Jiangellales</taxon>
        <taxon>Jiangellaceae</taxon>
        <taxon>Phytoactinopolyspora</taxon>
    </lineage>
</organism>
<dbReference type="SUPFAM" id="SSF51695">
    <property type="entry name" value="PLC-like phosphodiesterases"/>
    <property type="match status" value="1"/>
</dbReference>
<dbReference type="GO" id="GO:0008081">
    <property type="term" value="F:phosphoric diester hydrolase activity"/>
    <property type="evidence" value="ECO:0007669"/>
    <property type="project" value="InterPro"/>
</dbReference>
<dbReference type="AlphaFoldDB" id="A0A7K3M0U4"/>
<dbReference type="CDD" id="cd08561">
    <property type="entry name" value="GDPD_cytoplasmic_ScUgpQ2_like"/>
    <property type="match status" value="1"/>
</dbReference>
<dbReference type="InterPro" id="IPR017946">
    <property type="entry name" value="PLC-like_Pdiesterase_TIM-brl"/>
</dbReference>
<dbReference type="InterPro" id="IPR030395">
    <property type="entry name" value="GP_PDE_dom"/>
</dbReference>
<dbReference type="Gene3D" id="3.20.20.190">
    <property type="entry name" value="Phosphatidylinositol (PI) phosphodiesterase"/>
    <property type="match status" value="1"/>
</dbReference>
<sequence>MTLALVRRGRHRLSYVVNVRPQPPHPYFENSGPIALAHRGFSLEGFENSMRAFAAAVDLGYRYVETDVHATADDVLVAFHDATLDRVTDGTGAIAQLPWSTVRQARIGGVEAIPPLEDLLGTWPELRVNIDVKAASAIAPTVRAIERTAAHDRICIASFSDARRRAVVRGLSKAVATSAGRSLTTSFYFASKAGMITRARRWLSEIHCLQMPRRAGGLQLVTPRVVSDAHTAGRQVHVWTVNTAEEMHRLLDLGVDGIVTDRADVLREVLIARNAWPTR</sequence>
<dbReference type="GO" id="GO:0006629">
    <property type="term" value="P:lipid metabolic process"/>
    <property type="evidence" value="ECO:0007669"/>
    <property type="project" value="InterPro"/>
</dbReference>
<evidence type="ECO:0000313" key="2">
    <source>
        <dbReference type="EMBL" id="NDL56068.1"/>
    </source>
</evidence>
<evidence type="ECO:0000313" key="3">
    <source>
        <dbReference type="Proteomes" id="UP000460435"/>
    </source>
</evidence>
<proteinExistence type="predicted"/>
<accession>A0A7K3M0U4</accession>
<dbReference type="Proteomes" id="UP000460435">
    <property type="component" value="Unassembled WGS sequence"/>
</dbReference>
<comment type="caution">
    <text evidence="2">The sequence shown here is derived from an EMBL/GenBank/DDBJ whole genome shotgun (WGS) entry which is preliminary data.</text>
</comment>
<dbReference type="PANTHER" id="PTHR43805">
    <property type="entry name" value="GLYCEROPHOSPHORYL DIESTER PHOSPHODIESTERASE"/>
    <property type="match status" value="1"/>
</dbReference>
<keyword evidence="3" id="KW-1185">Reference proteome</keyword>
<name>A0A7K3M0U4_9ACTN</name>
<feature type="domain" description="GP-PDE" evidence="1">
    <location>
        <begin position="33"/>
        <end position="270"/>
    </location>
</feature>
<dbReference type="PROSITE" id="PS51704">
    <property type="entry name" value="GP_PDE"/>
    <property type="match status" value="1"/>
</dbReference>